<proteinExistence type="inferred from homology"/>
<dbReference type="Gene3D" id="1.10.150.20">
    <property type="entry name" value="5' to 3' exonuclease, C-terminal subdomain"/>
    <property type="match status" value="1"/>
</dbReference>
<dbReference type="GO" id="GO:0006412">
    <property type="term" value="P:translation"/>
    <property type="evidence" value="ECO:0007669"/>
    <property type="project" value="UniProtKB-UniRule"/>
</dbReference>
<comment type="similarity">
    <text evidence="1 5 6">Belongs to the universal ribosomal protein uS2 family.</text>
</comment>
<dbReference type="GO" id="GO:0006351">
    <property type="term" value="P:DNA-templated transcription"/>
    <property type="evidence" value="ECO:0007669"/>
    <property type="project" value="InterPro"/>
</dbReference>
<dbReference type="SUPFAM" id="SSF47789">
    <property type="entry name" value="C-terminal domain of RNA polymerase alpha subunit"/>
    <property type="match status" value="1"/>
</dbReference>
<gene>
    <name evidence="5" type="primary">rpsB</name>
    <name evidence="8" type="ORF">B5M47_02170</name>
</gene>
<dbReference type="PANTHER" id="PTHR12534">
    <property type="entry name" value="30S RIBOSOMAL PROTEIN S2 PROKARYOTIC AND ORGANELLAR"/>
    <property type="match status" value="1"/>
</dbReference>
<dbReference type="AlphaFoldDB" id="A0A1W9NY39"/>
<evidence type="ECO:0000256" key="4">
    <source>
        <dbReference type="ARBA" id="ARBA00035256"/>
    </source>
</evidence>
<dbReference type="PANTHER" id="PTHR12534:SF0">
    <property type="entry name" value="SMALL RIBOSOMAL SUBUNIT PROTEIN US2M"/>
    <property type="match status" value="1"/>
</dbReference>
<dbReference type="Pfam" id="PF03118">
    <property type="entry name" value="RNA_pol_A_CTD"/>
    <property type="match status" value="1"/>
</dbReference>
<reference evidence="9" key="1">
    <citation type="submission" date="2017-03" db="EMBL/GenBank/DDBJ databases">
        <title>Novel pathways for hydrocarbon cycling and metabolic interdependencies in hydrothermal sediment communities.</title>
        <authorList>
            <person name="Dombrowski N."/>
            <person name="Seitz K."/>
            <person name="Teske A."/>
            <person name="Baker B."/>
        </authorList>
    </citation>
    <scope>NUCLEOTIDE SEQUENCE [LARGE SCALE GENOMIC DNA]</scope>
</reference>
<sequence>MKRPNLQKMLAVGVHFGHRARKWNPKMKPYIYAKKNGVHIFDLIATKKCLQDAQKFLSDLAKKGGKVLFLGTKKQAREAVKKWAEKVGAFYLTERWLGGLLTNFNEVEKAVARLRELKEIKSSAQWEELSTRKQHMINREIHKKEKLLGGILGMQEKPQALIVVDPRKEKMAVKEAVEAGIPVVALIDTNGNPELISYPIPGNDDASRSIDLILSLLASALGDVEEETSRPVSKPKPPAEIAGSSLPGRVKNALIKAGYTKLSEVQKVSDEELLAIKGLGKKAVEEIRKQLTG</sequence>
<dbReference type="PROSITE" id="PS00963">
    <property type="entry name" value="RIBOSOMAL_S2_2"/>
    <property type="match status" value="1"/>
</dbReference>
<evidence type="ECO:0000256" key="2">
    <source>
        <dbReference type="ARBA" id="ARBA00022980"/>
    </source>
</evidence>
<dbReference type="GO" id="GO:0003735">
    <property type="term" value="F:structural constituent of ribosome"/>
    <property type="evidence" value="ECO:0007669"/>
    <property type="project" value="InterPro"/>
</dbReference>
<dbReference type="Gene3D" id="1.10.287.610">
    <property type="entry name" value="Helix hairpin bin"/>
    <property type="match status" value="1"/>
</dbReference>
<dbReference type="Gene3D" id="3.40.50.10490">
    <property type="entry name" value="Glucose-6-phosphate isomerase like protein, domain 1"/>
    <property type="match status" value="1"/>
</dbReference>
<dbReference type="CDD" id="cd01425">
    <property type="entry name" value="RPS2"/>
    <property type="match status" value="1"/>
</dbReference>
<evidence type="ECO:0000313" key="9">
    <source>
        <dbReference type="Proteomes" id="UP000192520"/>
    </source>
</evidence>
<dbReference type="Proteomes" id="UP000192520">
    <property type="component" value="Unassembled WGS sequence"/>
</dbReference>
<dbReference type="GO" id="GO:0003899">
    <property type="term" value="F:DNA-directed RNA polymerase activity"/>
    <property type="evidence" value="ECO:0007669"/>
    <property type="project" value="InterPro"/>
</dbReference>
<dbReference type="InterPro" id="IPR001865">
    <property type="entry name" value="Ribosomal_uS2"/>
</dbReference>
<dbReference type="PRINTS" id="PR00395">
    <property type="entry name" value="RIBOSOMALS2"/>
</dbReference>
<keyword evidence="2 5" id="KW-0689">Ribosomal protein</keyword>
<dbReference type="NCBIfam" id="TIGR01011">
    <property type="entry name" value="rpsB_bact"/>
    <property type="match status" value="1"/>
</dbReference>
<evidence type="ECO:0000256" key="6">
    <source>
        <dbReference type="RuleBase" id="RU003631"/>
    </source>
</evidence>
<dbReference type="Pfam" id="PF00318">
    <property type="entry name" value="Ribosomal_S2"/>
    <property type="match status" value="1"/>
</dbReference>
<dbReference type="SUPFAM" id="SSF52313">
    <property type="entry name" value="Ribosomal protein S2"/>
    <property type="match status" value="1"/>
</dbReference>
<evidence type="ECO:0000256" key="1">
    <source>
        <dbReference type="ARBA" id="ARBA00006242"/>
    </source>
</evidence>
<organism evidence="8 9">
    <name type="scientific">candidate division CPR3 bacterium 4484_211</name>
    <dbReference type="NCBI Taxonomy" id="1968527"/>
    <lineage>
        <taxon>Bacteria</taxon>
        <taxon>Bacteria division CPR3</taxon>
    </lineage>
</organism>
<accession>A0A1W9NY39</accession>
<comment type="caution">
    <text evidence="8">The sequence shown here is derived from an EMBL/GenBank/DDBJ whole genome shotgun (WGS) entry which is preliminary data.</text>
</comment>
<evidence type="ECO:0000259" key="7">
    <source>
        <dbReference type="Pfam" id="PF03118"/>
    </source>
</evidence>
<dbReference type="GO" id="GO:0015935">
    <property type="term" value="C:small ribosomal subunit"/>
    <property type="evidence" value="ECO:0007669"/>
    <property type="project" value="InterPro"/>
</dbReference>
<evidence type="ECO:0000256" key="5">
    <source>
        <dbReference type="HAMAP-Rule" id="MF_00291"/>
    </source>
</evidence>
<name>A0A1W9NY39_UNCC3</name>
<dbReference type="InterPro" id="IPR005706">
    <property type="entry name" value="Ribosomal_uS2_bac/mit/plastid"/>
</dbReference>
<evidence type="ECO:0000256" key="3">
    <source>
        <dbReference type="ARBA" id="ARBA00023274"/>
    </source>
</evidence>
<dbReference type="HAMAP" id="MF_00291_B">
    <property type="entry name" value="Ribosomal_uS2_B"/>
    <property type="match status" value="1"/>
</dbReference>
<dbReference type="InterPro" id="IPR018130">
    <property type="entry name" value="Ribosomal_uS2_CS"/>
</dbReference>
<dbReference type="GO" id="GO:0003677">
    <property type="term" value="F:DNA binding"/>
    <property type="evidence" value="ECO:0007669"/>
    <property type="project" value="InterPro"/>
</dbReference>
<protein>
    <recommendedName>
        <fullName evidence="4 5">Small ribosomal subunit protein uS2</fullName>
    </recommendedName>
</protein>
<dbReference type="InterPro" id="IPR023591">
    <property type="entry name" value="Ribosomal_uS2_flav_dom_sf"/>
</dbReference>
<feature type="domain" description="RNA polymerase alpha subunit C-terminal" evidence="7">
    <location>
        <begin position="246"/>
        <end position="292"/>
    </location>
</feature>
<dbReference type="STRING" id="1968527.B5M47_02170"/>
<dbReference type="EMBL" id="MZGJ01000009">
    <property type="protein sequence ID" value="OQX51077.1"/>
    <property type="molecule type" value="Genomic_DNA"/>
</dbReference>
<dbReference type="InterPro" id="IPR011260">
    <property type="entry name" value="RNAP_asu_C"/>
</dbReference>
<evidence type="ECO:0000313" key="8">
    <source>
        <dbReference type="EMBL" id="OQX51077.1"/>
    </source>
</evidence>
<keyword evidence="3 5" id="KW-0687">Ribonucleoprotein</keyword>